<evidence type="ECO:0000313" key="8">
    <source>
        <dbReference type="EMBL" id="MCX2725426.1"/>
    </source>
</evidence>
<evidence type="ECO:0000256" key="6">
    <source>
        <dbReference type="SAM" id="MobiDB-lite"/>
    </source>
</evidence>
<evidence type="ECO:0000313" key="9">
    <source>
        <dbReference type="Proteomes" id="UP001300261"/>
    </source>
</evidence>
<dbReference type="InterPro" id="IPR029063">
    <property type="entry name" value="SAM-dependent_MTases_sf"/>
</dbReference>
<protein>
    <recommendedName>
        <fullName evidence="2">protein-glutamate O-methyltransferase</fullName>
        <ecNumber evidence="2">2.1.1.80</ecNumber>
    </recommendedName>
</protein>
<feature type="domain" description="CheR-type methyltransferase" evidence="7">
    <location>
        <begin position="1"/>
        <end position="267"/>
    </location>
</feature>
<evidence type="ECO:0000256" key="1">
    <source>
        <dbReference type="ARBA" id="ARBA00001541"/>
    </source>
</evidence>
<dbReference type="InterPro" id="IPR050903">
    <property type="entry name" value="Bact_Chemotaxis_MeTrfase"/>
</dbReference>
<evidence type="ECO:0000256" key="5">
    <source>
        <dbReference type="ARBA" id="ARBA00022691"/>
    </source>
</evidence>
<dbReference type="Proteomes" id="UP001300261">
    <property type="component" value="Unassembled WGS sequence"/>
</dbReference>
<dbReference type="Pfam" id="PF03705">
    <property type="entry name" value="CheR_N"/>
    <property type="match status" value="1"/>
</dbReference>
<dbReference type="SMART" id="SM00138">
    <property type="entry name" value="MeTrc"/>
    <property type="match status" value="1"/>
</dbReference>
<sequence>MTPSEFEFLKTFLKTRSGLVLSNDKQYLVESRLLPVARSSKLETLSAVIQTLKRGTNRVLETEVIEAMTTNESFFFRDKTPFDHFKDTMLPSLLESRANRKQLKIWCAAASTGQEPYSLGICLQEMAAKMPGWRTRILGTDLSQEVLEKAKAGLYSQFEVQRGLPIQMLLKYFEQKGDMWQISAGLRAMVEWKKLNLLESFSHLGEFDIIFCRNVLIYFDQQTKTEILGRLAKSVPDDGYLVLGAAETVVGLTDAFKPMPGKRGLFQKKQTASSTGLGPRLAVGGGMGLQR</sequence>
<keyword evidence="5" id="KW-0949">S-adenosyl-L-methionine</keyword>
<dbReference type="EMBL" id="JAPEVI010000003">
    <property type="protein sequence ID" value="MCX2725426.1"/>
    <property type="molecule type" value="Genomic_DNA"/>
</dbReference>
<dbReference type="InterPro" id="IPR036804">
    <property type="entry name" value="CheR_N_sf"/>
</dbReference>
<dbReference type="InterPro" id="IPR022641">
    <property type="entry name" value="CheR_N"/>
</dbReference>
<keyword evidence="9" id="KW-1185">Reference proteome</keyword>
<comment type="caution">
    <text evidence="8">The sequence shown here is derived from an EMBL/GenBank/DDBJ whole genome shotgun (WGS) entry which is preliminary data.</text>
</comment>
<dbReference type="InterPro" id="IPR000780">
    <property type="entry name" value="CheR_MeTrfase"/>
</dbReference>
<dbReference type="PANTHER" id="PTHR24422:SF21">
    <property type="entry name" value="CHEMOTAXIS PROTEIN METHYLTRANSFERASE 1"/>
    <property type="match status" value="1"/>
</dbReference>
<evidence type="ECO:0000256" key="2">
    <source>
        <dbReference type="ARBA" id="ARBA00012534"/>
    </source>
</evidence>
<dbReference type="EC" id="2.1.1.80" evidence="2"/>
<keyword evidence="3" id="KW-0489">Methyltransferase</keyword>
<evidence type="ECO:0000256" key="4">
    <source>
        <dbReference type="ARBA" id="ARBA00022679"/>
    </source>
</evidence>
<proteinExistence type="predicted"/>
<dbReference type="PANTHER" id="PTHR24422">
    <property type="entry name" value="CHEMOTAXIS PROTEIN METHYLTRANSFERASE"/>
    <property type="match status" value="1"/>
</dbReference>
<accession>A0ABT3R8N7</accession>
<dbReference type="InterPro" id="IPR022642">
    <property type="entry name" value="CheR_C"/>
</dbReference>
<keyword evidence="4" id="KW-0808">Transferase</keyword>
<dbReference type="Gene3D" id="1.10.155.10">
    <property type="entry name" value="Chemotaxis receptor methyltransferase CheR, N-terminal domain"/>
    <property type="match status" value="1"/>
</dbReference>
<dbReference type="SUPFAM" id="SSF47757">
    <property type="entry name" value="Chemotaxis receptor methyltransferase CheR, N-terminal domain"/>
    <property type="match status" value="1"/>
</dbReference>
<gene>
    <name evidence="8" type="ORF">ON753_24230</name>
</gene>
<dbReference type="RefSeq" id="WP_265966346.1">
    <property type="nucleotide sequence ID" value="NZ_JAPEVI010000003.1"/>
</dbReference>
<name>A0ABT3R8N7_9HYPH</name>
<dbReference type="Pfam" id="PF01739">
    <property type="entry name" value="CheR"/>
    <property type="match status" value="1"/>
</dbReference>
<dbReference type="PRINTS" id="PR00996">
    <property type="entry name" value="CHERMTFRASE"/>
</dbReference>
<organism evidence="8 9">
    <name type="scientific">Roseibium salinum</name>
    <dbReference type="NCBI Taxonomy" id="1604349"/>
    <lineage>
        <taxon>Bacteria</taxon>
        <taxon>Pseudomonadati</taxon>
        <taxon>Pseudomonadota</taxon>
        <taxon>Alphaproteobacteria</taxon>
        <taxon>Hyphomicrobiales</taxon>
        <taxon>Stappiaceae</taxon>
        <taxon>Roseibium</taxon>
    </lineage>
</organism>
<feature type="region of interest" description="Disordered" evidence="6">
    <location>
        <begin position="267"/>
        <end position="291"/>
    </location>
</feature>
<comment type="catalytic activity">
    <reaction evidence="1">
        <text>L-glutamyl-[protein] + S-adenosyl-L-methionine = [protein]-L-glutamate 5-O-methyl ester + S-adenosyl-L-homocysteine</text>
        <dbReference type="Rhea" id="RHEA:24452"/>
        <dbReference type="Rhea" id="RHEA-COMP:10208"/>
        <dbReference type="Rhea" id="RHEA-COMP:10311"/>
        <dbReference type="ChEBI" id="CHEBI:29973"/>
        <dbReference type="ChEBI" id="CHEBI:57856"/>
        <dbReference type="ChEBI" id="CHEBI:59789"/>
        <dbReference type="ChEBI" id="CHEBI:82795"/>
        <dbReference type="EC" id="2.1.1.80"/>
    </reaction>
</comment>
<dbReference type="PROSITE" id="PS50123">
    <property type="entry name" value="CHER"/>
    <property type="match status" value="1"/>
</dbReference>
<dbReference type="Gene3D" id="3.40.50.150">
    <property type="entry name" value="Vaccinia Virus protein VP39"/>
    <property type="match status" value="1"/>
</dbReference>
<evidence type="ECO:0000259" key="7">
    <source>
        <dbReference type="PROSITE" id="PS50123"/>
    </source>
</evidence>
<reference evidence="8 9" key="1">
    <citation type="journal article" date="2016" name="Int. J. Syst. Evol. Microbiol.">
        <title>Labrenzia salina sp. nov., isolated from the rhizosphere of the halophyte Arthrocnemum macrostachyum.</title>
        <authorList>
            <person name="Camacho M."/>
            <person name="Redondo-Gomez S."/>
            <person name="Rodriguez-Llorente I."/>
            <person name="Rohde M."/>
            <person name="Sproer C."/>
            <person name="Schumann P."/>
            <person name="Klenk H.P."/>
            <person name="Montero-Calasanz M.D.C."/>
        </authorList>
    </citation>
    <scope>NUCLEOTIDE SEQUENCE [LARGE SCALE GENOMIC DNA]</scope>
    <source>
        <strain evidence="8 9">DSM 29163</strain>
    </source>
</reference>
<evidence type="ECO:0000256" key="3">
    <source>
        <dbReference type="ARBA" id="ARBA00022603"/>
    </source>
</evidence>
<dbReference type="SUPFAM" id="SSF53335">
    <property type="entry name" value="S-adenosyl-L-methionine-dependent methyltransferases"/>
    <property type="match status" value="1"/>
</dbReference>